<evidence type="ECO:0000256" key="2">
    <source>
        <dbReference type="ARBA" id="ARBA00022630"/>
    </source>
</evidence>
<dbReference type="Pfam" id="PF01494">
    <property type="entry name" value="FAD_binding_3"/>
    <property type="match status" value="1"/>
</dbReference>
<comment type="cofactor">
    <cofactor evidence="1">
        <name>FAD</name>
        <dbReference type="ChEBI" id="CHEBI:57692"/>
    </cofactor>
</comment>
<evidence type="ECO:0000256" key="3">
    <source>
        <dbReference type="ARBA" id="ARBA00022827"/>
    </source>
</evidence>
<gene>
    <name evidence="6" type="primary">pcpB</name>
    <name evidence="6" type="ORF">EKD16_08965</name>
</gene>
<sequence>MPEADIPPPAVPGDPGGRSGGTAEPVLVLGAGPVGQTAALLLAHRGLPVTVVDARPGREAIGSKAICQHRDVLDVWAGLGAGAVAEEGLTWDTARTFYRDRELFSVRLRDRGASPLPPFVNLSQSRTEQILDERMAAAGLGVRWNHEVTAIDQDASGVRVRCATPGGPVELRGSYALACLGPRGHVAREAVGADFAGTSFADRFLICDIRADLPGWERERRFYFDPEWNPGRQILIHPCPGSVYRIDWQVPPDFDLEREEADGGLDRRIRRIIGEVPYEIVWHSVYRFHTRVADRMGRGRVLLAGDCAHLVAPFGARGLNSGVHDAENAAWKLAFAAKGWAGPELVETYSTERLAAARDNAEITGATMRFLVPHTESERAHRTGVLQRALTDPAAAARVDSGRLFEAFHYTASTLTTPCAERPFPGRPPRGEAPVPCPGVLVPDVCVTVAGRPDATRLRPLAREGVTLIATSPEGAATARAAAVRATAAPVTALVLERCDSTGALAAALEARPGEVWLLRPDAHIAAVLSEADPEAITAAVDTCLGGSASAAGPIPRTGPQPGEEPDGGVLPTGG</sequence>
<evidence type="ECO:0000313" key="6">
    <source>
        <dbReference type="EMBL" id="QBI53587.1"/>
    </source>
</evidence>
<evidence type="ECO:0000313" key="7">
    <source>
        <dbReference type="Proteomes" id="UP000292235"/>
    </source>
</evidence>
<dbReference type="Gene3D" id="3.30.70.2450">
    <property type="match status" value="1"/>
</dbReference>
<dbReference type="GO" id="GO:0018677">
    <property type="term" value="F:pentachlorophenol monooxygenase activity"/>
    <property type="evidence" value="ECO:0007669"/>
    <property type="project" value="UniProtKB-EC"/>
</dbReference>
<proteinExistence type="predicted"/>
<reference evidence="6 7" key="1">
    <citation type="submission" date="2019-02" db="EMBL/GenBank/DDBJ databases">
        <authorList>
            <person name="Khodamoradi S."/>
            <person name="Hahnke R.L."/>
            <person name="Kaempfer P."/>
            <person name="Schumann P."/>
            <person name="Rohde M."/>
            <person name="Steinert M."/>
            <person name="Luzhetskyy A."/>
            <person name="Wink J."/>
            <person name="Ruckert C."/>
        </authorList>
    </citation>
    <scope>NUCLEOTIDE SEQUENCE [LARGE SCALE GENOMIC DNA]</scope>
    <source>
        <strain evidence="6 7">M2</strain>
    </source>
</reference>
<accession>A0A4P6Q4D8</accession>
<dbReference type="InterPro" id="IPR002938">
    <property type="entry name" value="FAD-bd"/>
</dbReference>
<feature type="domain" description="FAD-binding" evidence="5">
    <location>
        <begin position="25"/>
        <end position="361"/>
    </location>
</feature>
<feature type="region of interest" description="Disordered" evidence="4">
    <location>
        <begin position="1"/>
        <end position="24"/>
    </location>
</feature>
<evidence type="ECO:0000256" key="1">
    <source>
        <dbReference type="ARBA" id="ARBA00001974"/>
    </source>
</evidence>
<organism evidence="6 7">
    <name type="scientific">Streptomonospora litoralis</name>
    <dbReference type="NCBI Taxonomy" id="2498135"/>
    <lineage>
        <taxon>Bacteria</taxon>
        <taxon>Bacillati</taxon>
        <taxon>Actinomycetota</taxon>
        <taxon>Actinomycetes</taxon>
        <taxon>Streptosporangiales</taxon>
        <taxon>Nocardiopsidaceae</taxon>
        <taxon>Streptomonospora</taxon>
    </lineage>
</organism>
<dbReference type="OrthoDB" id="8670884at2"/>
<keyword evidence="2" id="KW-0285">Flavoprotein</keyword>
<dbReference type="EMBL" id="CP036455">
    <property type="protein sequence ID" value="QBI53587.1"/>
    <property type="molecule type" value="Genomic_DNA"/>
</dbReference>
<dbReference type="Gene3D" id="3.50.50.60">
    <property type="entry name" value="FAD/NAD(P)-binding domain"/>
    <property type="match status" value="1"/>
</dbReference>
<dbReference type="PANTHER" id="PTHR43004">
    <property type="entry name" value="TRK SYSTEM POTASSIUM UPTAKE PROTEIN"/>
    <property type="match status" value="1"/>
</dbReference>
<feature type="region of interest" description="Disordered" evidence="4">
    <location>
        <begin position="550"/>
        <end position="575"/>
    </location>
</feature>
<dbReference type="PRINTS" id="PR00420">
    <property type="entry name" value="RNGMNOXGNASE"/>
</dbReference>
<evidence type="ECO:0000256" key="4">
    <source>
        <dbReference type="SAM" id="MobiDB-lite"/>
    </source>
</evidence>
<evidence type="ECO:0000259" key="5">
    <source>
        <dbReference type="Pfam" id="PF01494"/>
    </source>
</evidence>
<dbReference type="SUPFAM" id="SSF51905">
    <property type="entry name" value="FAD/NAD(P)-binding domain"/>
    <property type="match status" value="1"/>
</dbReference>
<keyword evidence="3" id="KW-0274">FAD</keyword>
<keyword evidence="6" id="KW-0503">Monooxygenase</keyword>
<dbReference type="PANTHER" id="PTHR43004:SF19">
    <property type="entry name" value="BINDING MONOOXYGENASE, PUTATIVE (JCVI)-RELATED"/>
    <property type="match status" value="1"/>
</dbReference>
<dbReference type="RefSeq" id="WP_131097924.1">
    <property type="nucleotide sequence ID" value="NZ_CP036455.1"/>
</dbReference>
<keyword evidence="6" id="KW-0560">Oxidoreductase</keyword>
<dbReference type="AlphaFoldDB" id="A0A4P6Q4D8"/>
<dbReference type="GO" id="GO:0071949">
    <property type="term" value="F:FAD binding"/>
    <property type="evidence" value="ECO:0007669"/>
    <property type="project" value="InterPro"/>
</dbReference>
<name>A0A4P6Q4D8_9ACTN</name>
<dbReference type="KEGG" id="strr:EKD16_08965"/>
<dbReference type="NCBIfam" id="NF006002">
    <property type="entry name" value="PRK08132.1"/>
    <property type="match status" value="1"/>
</dbReference>
<dbReference type="InterPro" id="IPR036188">
    <property type="entry name" value="FAD/NAD-bd_sf"/>
</dbReference>
<protein>
    <submittedName>
        <fullName evidence="6">Pentachlorophenol 4-monooxygenase</fullName>
        <ecNumber evidence="6">1.14.13.50</ecNumber>
    </submittedName>
</protein>
<keyword evidence="7" id="KW-1185">Reference proteome</keyword>
<dbReference type="EC" id="1.14.13.50" evidence="6"/>
<feature type="compositionally biased region" description="Pro residues" evidence="4">
    <location>
        <begin position="1"/>
        <end position="12"/>
    </location>
</feature>
<dbReference type="Gene3D" id="3.40.30.120">
    <property type="match status" value="1"/>
</dbReference>
<dbReference type="Proteomes" id="UP000292235">
    <property type="component" value="Chromosome"/>
</dbReference>
<dbReference type="InterPro" id="IPR050641">
    <property type="entry name" value="RIFMO-like"/>
</dbReference>